<reference evidence="2 3" key="1">
    <citation type="journal article" date="2021" name="Nat. Plants">
        <title>The Taxus genome provides insights into paclitaxel biosynthesis.</title>
        <authorList>
            <person name="Xiong X."/>
            <person name="Gou J."/>
            <person name="Liao Q."/>
            <person name="Li Y."/>
            <person name="Zhou Q."/>
            <person name="Bi G."/>
            <person name="Li C."/>
            <person name="Du R."/>
            <person name="Wang X."/>
            <person name="Sun T."/>
            <person name="Guo L."/>
            <person name="Liang H."/>
            <person name="Lu P."/>
            <person name="Wu Y."/>
            <person name="Zhang Z."/>
            <person name="Ro D.K."/>
            <person name="Shang Y."/>
            <person name="Huang S."/>
            <person name="Yan J."/>
        </authorList>
    </citation>
    <scope>NUCLEOTIDE SEQUENCE [LARGE SCALE GENOMIC DNA]</scope>
    <source>
        <strain evidence="2">Ta-2019</strain>
    </source>
</reference>
<comment type="caution">
    <text evidence="2">The sequence shown here is derived from an EMBL/GenBank/DDBJ whole genome shotgun (WGS) entry which is preliminary data.</text>
</comment>
<accession>A0AA38LIK1</accession>
<dbReference type="AlphaFoldDB" id="A0AA38LIK1"/>
<dbReference type="OMA" id="THNSFNQ"/>
<evidence type="ECO:0000313" key="2">
    <source>
        <dbReference type="EMBL" id="KAH9322372.1"/>
    </source>
</evidence>
<feature type="region of interest" description="Disordered" evidence="1">
    <location>
        <begin position="1"/>
        <end position="34"/>
    </location>
</feature>
<dbReference type="EMBL" id="JAHRHJ020000003">
    <property type="protein sequence ID" value="KAH9322372.1"/>
    <property type="molecule type" value="Genomic_DNA"/>
</dbReference>
<feature type="compositionally biased region" description="Basic residues" evidence="1">
    <location>
        <begin position="14"/>
        <end position="24"/>
    </location>
</feature>
<proteinExistence type="predicted"/>
<name>A0AA38LIK1_TAXCH</name>
<dbReference type="Proteomes" id="UP000824469">
    <property type="component" value="Unassembled WGS sequence"/>
</dbReference>
<protein>
    <submittedName>
        <fullName evidence="2">Uncharacterized protein</fullName>
    </submittedName>
</protein>
<sequence length="114" mass="13364">MWKFDQLAPPPPPPRRKDKKKPKSKNKDTYEHAKLRSTKDGEIATMYVPSKTPPKQKQVEDIIDPELRYTFQRNFQFIQKVFSIDPYLKPLPAPLAQSMGRSLGFFTSIFTQFF</sequence>
<organism evidence="2 3">
    <name type="scientific">Taxus chinensis</name>
    <name type="common">Chinese yew</name>
    <name type="synonym">Taxus wallichiana var. chinensis</name>
    <dbReference type="NCBI Taxonomy" id="29808"/>
    <lineage>
        <taxon>Eukaryota</taxon>
        <taxon>Viridiplantae</taxon>
        <taxon>Streptophyta</taxon>
        <taxon>Embryophyta</taxon>
        <taxon>Tracheophyta</taxon>
        <taxon>Spermatophyta</taxon>
        <taxon>Pinopsida</taxon>
        <taxon>Pinidae</taxon>
        <taxon>Conifers II</taxon>
        <taxon>Cupressales</taxon>
        <taxon>Taxaceae</taxon>
        <taxon>Taxus</taxon>
    </lineage>
</organism>
<keyword evidence="3" id="KW-1185">Reference proteome</keyword>
<feature type="compositionally biased region" description="Basic and acidic residues" evidence="1">
    <location>
        <begin position="25"/>
        <end position="34"/>
    </location>
</feature>
<gene>
    <name evidence="2" type="ORF">KI387_017011</name>
</gene>
<evidence type="ECO:0000256" key="1">
    <source>
        <dbReference type="SAM" id="MobiDB-lite"/>
    </source>
</evidence>
<dbReference type="PANTHER" id="PTHR37191">
    <property type="entry name" value="ZINC FINGER/BTB DOMAIN PROTEIN"/>
    <property type="match status" value="1"/>
</dbReference>
<evidence type="ECO:0000313" key="3">
    <source>
        <dbReference type="Proteomes" id="UP000824469"/>
    </source>
</evidence>
<dbReference type="GO" id="GO:0009941">
    <property type="term" value="C:chloroplast envelope"/>
    <property type="evidence" value="ECO:0007669"/>
    <property type="project" value="TreeGrafter"/>
</dbReference>
<feature type="non-terminal residue" evidence="2">
    <location>
        <position position="1"/>
    </location>
</feature>
<dbReference type="PANTHER" id="PTHR37191:SF1">
    <property type="entry name" value="OS08G0112600 PROTEIN"/>
    <property type="match status" value="1"/>
</dbReference>